<reference evidence="2 3" key="1">
    <citation type="submission" date="2020-04" db="EMBL/GenBank/DDBJ databases">
        <authorList>
            <person name="Hitch T.C.A."/>
            <person name="Wylensek D."/>
            <person name="Clavel T."/>
        </authorList>
    </citation>
    <scope>NUCLEOTIDE SEQUENCE [LARGE SCALE GENOMIC DNA]</scope>
    <source>
        <strain evidence="2 3">PG-130-P53-12</strain>
    </source>
</reference>
<organism evidence="2 3">
    <name type="scientific">Selenomonas bovis</name>
    <dbReference type="NCBI Taxonomy" id="416586"/>
    <lineage>
        <taxon>Bacteria</taxon>
        <taxon>Bacillati</taxon>
        <taxon>Bacillota</taxon>
        <taxon>Negativicutes</taxon>
        <taxon>Selenomonadales</taxon>
        <taxon>Selenomonadaceae</taxon>
        <taxon>Selenomonas</taxon>
    </lineage>
</organism>
<dbReference type="Proteomes" id="UP000543804">
    <property type="component" value="Unassembled WGS sequence"/>
</dbReference>
<comment type="caution">
    <text evidence="2">The sequence shown here is derived from an EMBL/GenBank/DDBJ whole genome shotgun (WGS) entry which is preliminary data.</text>
</comment>
<evidence type="ECO:0008006" key="4">
    <source>
        <dbReference type="Google" id="ProtNLM"/>
    </source>
</evidence>
<proteinExistence type="predicted"/>
<evidence type="ECO:0000313" key="2">
    <source>
        <dbReference type="EMBL" id="NMD99176.1"/>
    </source>
</evidence>
<feature type="chain" id="PRO_5032597702" description="Outer membrane lipoprotein-sorting protein" evidence="1">
    <location>
        <begin position="26"/>
        <end position="262"/>
    </location>
</feature>
<feature type="signal peptide" evidence="1">
    <location>
        <begin position="1"/>
        <end position="25"/>
    </location>
</feature>
<keyword evidence="3" id="KW-1185">Reference proteome</keyword>
<dbReference type="RefSeq" id="WP_170077574.1">
    <property type="nucleotide sequence ID" value="NZ_JABAFA010000021.1"/>
</dbReference>
<dbReference type="EMBL" id="JABAFA010000021">
    <property type="protein sequence ID" value="NMD99176.1"/>
    <property type="molecule type" value="Genomic_DNA"/>
</dbReference>
<evidence type="ECO:0000313" key="3">
    <source>
        <dbReference type="Proteomes" id="UP000543804"/>
    </source>
</evidence>
<accession>A0A848B6S9</accession>
<protein>
    <recommendedName>
        <fullName evidence="4">Outer membrane lipoprotein-sorting protein</fullName>
    </recommendedName>
</protein>
<evidence type="ECO:0000256" key="1">
    <source>
        <dbReference type="SAM" id="SignalP"/>
    </source>
</evidence>
<name>A0A848B6S9_9FIRM</name>
<sequence>MRKSKIVRAALVGLAALGIALPSAAAHQLDRYSNMLSERNCTIRYENITPGELVHARGLVSMEYGYQSKQPQRFVNQPYHGTVVLKGTESYIDVDYGDYGSSHLRKGKDVYRFARTVSKKKKITYLDSNGAKARELAAKPYREEKDLLYGEDFGTKSVSHLLTAMLPAKDKPEGMPSYAFVDDGTLDSGLSFEDYRASSAQGLEAIRYYFKDGQLTKIASVSYTRNDKGELVGWKCVLKIDEFSGQPDETLLSLPQGIKAKK</sequence>
<keyword evidence="1" id="KW-0732">Signal</keyword>
<gene>
    <name evidence="2" type="ORF">HF878_06775</name>
</gene>
<dbReference type="AlphaFoldDB" id="A0A848B6S9"/>